<dbReference type="InterPro" id="IPR010862">
    <property type="entry name" value="DUF1493"/>
</dbReference>
<gene>
    <name evidence="1" type="ORF">JQK92_11080</name>
</gene>
<protein>
    <submittedName>
        <fullName evidence="1">DUF1493 family protein</fullName>
    </submittedName>
</protein>
<evidence type="ECO:0000313" key="2">
    <source>
        <dbReference type="Proteomes" id="UP000755577"/>
    </source>
</evidence>
<sequence>MTDPTWEQLEAFAREELGRPMLGGPLKLMRDSRMEEDLRITGIDAIEFIDKWAETFGVDVTNFPYKRYFGPDTLDVVRSILGLFSSRYRDPALVPLTLRMLEEATRLGRWDTEAIERAARIE</sequence>
<keyword evidence="2" id="KW-1185">Reference proteome</keyword>
<name>A0ABS2B1X5_9BURK</name>
<reference evidence="1 2" key="1">
    <citation type="submission" date="2021-02" db="EMBL/GenBank/DDBJ databases">
        <title>Draft genome of the type strains Burkholderia anthina DSM16086.</title>
        <authorList>
            <person name="Hertel R."/>
            <person name="Meissner J."/>
            <person name="Poehlein A."/>
            <person name="Daniel R."/>
            <person name="Commichau F.M."/>
        </authorList>
    </citation>
    <scope>NUCLEOTIDE SEQUENCE [LARGE SCALE GENOMIC DNA]</scope>
    <source>
        <strain evidence="1 2">DSM 16086</strain>
    </source>
</reference>
<accession>A0ABS2B1X5</accession>
<evidence type="ECO:0000313" key="1">
    <source>
        <dbReference type="EMBL" id="MBM2766967.1"/>
    </source>
</evidence>
<dbReference type="RefSeq" id="WP_174924950.1">
    <property type="nucleotide sequence ID" value="NZ_CABVLY010000001.1"/>
</dbReference>
<comment type="caution">
    <text evidence="1">The sequence shown here is derived from an EMBL/GenBank/DDBJ whole genome shotgun (WGS) entry which is preliminary data.</text>
</comment>
<organism evidence="1 2">
    <name type="scientific">Burkholderia anthina</name>
    <dbReference type="NCBI Taxonomy" id="179879"/>
    <lineage>
        <taxon>Bacteria</taxon>
        <taxon>Pseudomonadati</taxon>
        <taxon>Pseudomonadota</taxon>
        <taxon>Betaproteobacteria</taxon>
        <taxon>Burkholderiales</taxon>
        <taxon>Burkholderiaceae</taxon>
        <taxon>Burkholderia</taxon>
        <taxon>Burkholderia cepacia complex</taxon>
    </lineage>
</organism>
<proteinExistence type="predicted"/>
<dbReference type="GeneID" id="56498314"/>
<dbReference type="EMBL" id="JAFCIQ010000006">
    <property type="protein sequence ID" value="MBM2766967.1"/>
    <property type="molecule type" value="Genomic_DNA"/>
</dbReference>
<dbReference type="Pfam" id="PF07377">
    <property type="entry name" value="DUF1493"/>
    <property type="match status" value="1"/>
</dbReference>
<dbReference type="Proteomes" id="UP000755577">
    <property type="component" value="Unassembled WGS sequence"/>
</dbReference>